<evidence type="ECO:0000313" key="1">
    <source>
        <dbReference type="EMBL" id="SCB87971.1"/>
    </source>
</evidence>
<protein>
    <submittedName>
        <fullName evidence="1">Uncharacterized protein</fullName>
    </submittedName>
</protein>
<sequence>MKKQKKITITSVSYVHDPESVQKWFEAYVKIVEKELVKAIKKD</sequence>
<gene>
    <name evidence="1" type="ORF">BTT61001_00510</name>
</gene>
<dbReference type="Proteomes" id="UP000195991">
    <property type="component" value="Unassembled WGS sequence"/>
</dbReference>
<dbReference type="AlphaFoldDB" id="A0A1C4A080"/>
<dbReference type="EMBL" id="FMBI01000020">
    <property type="protein sequence ID" value="SCB87971.1"/>
    <property type="molecule type" value="Genomic_DNA"/>
</dbReference>
<evidence type="ECO:0000313" key="2">
    <source>
        <dbReference type="Proteomes" id="UP000195991"/>
    </source>
</evidence>
<proteinExistence type="predicted"/>
<organism evidence="1 2">
    <name type="scientific">Bacillus thuringiensis</name>
    <dbReference type="NCBI Taxonomy" id="1428"/>
    <lineage>
        <taxon>Bacteria</taxon>
        <taxon>Bacillati</taxon>
        <taxon>Bacillota</taxon>
        <taxon>Bacilli</taxon>
        <taxon>Bacillales</taxon>
        <taxon>Bacillaceae</taxon>
        <taxon>Bacillus</taxon>
        <taxon>Bacillus cereus group</taxon>
    </lineage>
</organism>
<reference evidence="1 2" key="1">
    <citation type="submission" date="2016-08" db="EMBL/GenBank/DDBJ databases">
        <authorList>
            <person name="Seilhamer J.J."/>
        </authorList>
    </citation>
    <scope>NUCLEOTIDE SEQUENCE [LARGE SCALE GENOMIC DNA]</scope>
    <source>
        <strain evidence="1 2">IEBC_T61001</strain>
    </source>
</reference>
<name>A0A1C4A080_BACTU</name>
<dbReference type="RefSeq" id="WP_256933041.1">
    <property type="nucleotide sequence ID" value="NZ_FMBI01000020.1"/>
</dbReference>
<accession>A0A1C4A080</accession>